<accession>A0A670II53</accession>
<dbReference type="SUPFAM" id="SSF56672">
    <property type="entry name" value="DNA/RNA polymerases"/>
    <property type="match status" value="1"/>
</dbReference>
<dbReference type="CDD" id="cd01650">
    <property type="entry name" value="RT_nLTR_like"/>
    <property type="match status" value="1"/>
</dbReference>
<dbReference type="InterPro" id="IPR005135">
    <property type="entry name" value="Endo/exonuclease/phosphatase"/>
</dbReference>
<organism evidence="3 4">
    <name type="scientific">Podarcis muralis</name>
    <name type="common">Wall lizard</name>
    <name type="synonym">Lacerta muralis</name>
    <dbReference type="NCBI Taxonomy" id="64176"/>
    <lineage>
        <taxon>Eukaryota</taxon>
        <taxon>Metazoa</taxon>
        <taxon>Chordata</taxon>
        <taxon>Craniata</taxon>
        <taxon>Vertebrata</taxon>
        <taxon>Euteleostomi</taxon>
        <taxon>Lepidosauria</taxon>
        <taxon>Squamata</taxon>
        <taxon>Bifurcata</taxon>
        <taxon>Unidentata</taxon>
        <taxon>Episquamata</taxon>
        <taxon>Laterata</taxon>
        <taxon>Lacertibaenia</taxon>
        <taxon>Lacertidae</taxon>
        <taxon>Podarcis</taxon>
    </lineage>
</organism>
<dbReference type="Pfam" id="PF00078">
    <property type="entry name" value="RVT_1"/>
    <property type="match status" value="1"/>
</dbReference>
<evidence type="ECO:0000259" key="2">
    <source>
        <dbReference type="PROSITE" id="PS50878"/>
    </source>
</evidence>
<dbReference type="PANTHER" id="PTHR31635">
    <property type="entry name" value="REVERSE TRANSCRIPTASE DOMAIN-CONTAINING PROTEIN-RELATED"/>
    <property type="match status" value="1"/>
</dbReference>
<feature type="domain" description="Reverse transcriptase" evidence="2">
    <location>
        <begin position="369"/>
        <end position="643"/>
    </location>
</feature>
<dbReference type="InterPro" id="IPR000477">
    <property type="entry name" value="RT_dom"/>
</dbReference>
<dbReference type="Proteomes" id="UP000472272">
    <property type="component" value="Chromosome 6"/>
</dbReference>
<dbReference type="InterPro" id="IPR043502">
    <property type="entry name" value="DNA/RNA_pol_sf"/>
</dbReference>
<dbReference type="GeneTree" id="ENSGT01150000286916"/>
<evidence type="ECO:0000256" key="1">
    <source>
        <dbReference type="SAM" id="MobiDB-lite"/>
    </source>
</evidence>
<dbReference type="InterPro" id="IPR036691">
    <property type="entry name" value="Endo/exonu/phosph_ase_sf"/>
</dbReference>
<evidence type="ECO:0000313" key="3">
    <source>
        <dbReference type="Ensembl" id="ENSPMRP00000011027.1"/>
    </source>
</evidence>
<dbReference type="Ensembl" id="ENSPMRT00000011779.1">
    <property type="protein sequence ID" value="ENSPMRP00000011027.1"/>
    <property type="gene ID" value="ENSPMRG00000007349.1"/>
</dbReference>
<feature type="region of interest" description="Disordered" evidence="1">
    <location>
        <begin position="21"/>
        <end position="40"/>
    </location>
</feature>
<dbReference type="SUPFAM" id="SSF56219">
    <property type="entry name" value="DNase I-like"/>
    <property type="match status" value="1"/>
</dbReference>
<dbReference type="PANTHER" id="PTHR31635:SF196">
    <property type="entry name" value="REVERSE TRANSCRIPTASE DOMAIN-CONTAINING PROTEIN-RELATED"/>
    <property type="match status" value="1"/>
</dbReference>
<keyword evidence="4" id="KW-1185">Reference proteome</keyword>
<dbReference type="AlphaFoldDB" id="A0A670II53"/>
<reference evidence="3" key="2">
    <citation type="submission" date="2025-08" db="UniProtKB">
        <authorList>
            <consortium name="Ensembl"/>
        </authorList>
    </citation>
    <scope>IDENTIFICATION</scope>
</reference>
<dbReference type="Gene3D" id="3.60.10.10">
    <property type="entry name" value="Endonuclease/exonuclease/phosphatase"/>
    <property type="match status" value="1"/>
</dbReference>
<dbReference type="PROSITE" id="PS50878">
    <property type="entry name" value="RT_POL"/>
    <property type="match status" value="1"/>
</dbReference>
<proteinExistence type="predicted"/>
<dbReference type="OMA" id="ADEWIRH"/>
<dbReference type="Pfam" id="PF03372">
    <property type="entry name" value="Exo_endo_phos"/>
    <property type="match status" value="1"/>
</dbReference>
<dbReference type="GO" id="GO:0003824">
    <property type="term" value="F:catalytic activity"/>
    <property type="evidence" value="ECO:0007669"/>
    <property type="project" value="InterPro"/>
</dbReference>
<protein>
    <recommendedName>
        <fullName evidence="2">Reverse transcriptase domain-containing protein</fullName>
    </recommendedName>
</protein>
<reference evidence="3" key="3">
    <citation type="submission" date="2025-09" db="UniProtKB">
        <authorList>
            <consortium name="Ensembl"/>
        </authorList>
    </citation>
    <scope>IDENTIFICATION</scope>
</reference>
<name>A0A670II53_PODMU</name>
<reference evidence="3 4" key="1">
    <citation type="journal article" date="2019" name="Proc. Natl. Acad. Sci. U.S.A.">
        <title>Regulatory changes in pterin and carotenoid genes underlie balanced color polymorphisms in the wall lizard.</title>
        <authorList>
            <person name="Andrade P."/>
            <person name="Pinho C."/>
            <person name="Perez I de Lanuza G."/>
            <person name="Afonso S."/>
            <person name="Brejcha J."/>
            <person name="Rubin C.J."/>
            <person name="Wallerman O."/>
            <person name="Pereira P."/>
            <person name="Sabatino S.J."/>
            <person name="Bellati A."/>
            <person name="Pellitteri-Rosa D."/>
            <person name="Bosakova Z."/>
            <person name="Bunikis I."/>
            <person name="Carretero M.A."/>
            <person name="Feiner N."/>
            <person name="Marsik P."/>
            <person name="Pauperio F."/>
            <person name="Salvi D."/>
            <person name="Soler L."/>
            <person name="While G.M."/>
            <person name="Uller T."/>
            <person name="Font E."/>
            <person name="Andersson L."/>
            <person name="Carneiro M."/>
        </authorList>
    </citation>
    <scope>NUCLEOTIDE SEQUENCE</scope>
</reference>
<evidence type="ECO:0000313" key="4">
    <source>
        <dbReference type="Proteomes" id="UP000472272"/>
    </source>
</evidence>
<sequence length="1127" mass="133542">MLLELDTNKLILLGDMNGVPAPDMDRSTEKRTRNRGKLPKSFSDMEENLDLIDIWRHQNPTSKQFTHYSEPHQSWGRIDQIWMTRTLSIRVRKCEIHPRTLSDHCALDLELKNEVKGQYRWRMCENLFDSEEVRERIKDTLKEYLNLNLNKETPIDVVWDASKAVLRGLLIQQNNYRRKVRERKKEEILSQLRNLEKKLTRNPTDEAANRASKVLQSQYSAILNQELEWKIKFAKQRYFESANKMGKLLAWQLRKRKKQNMINKIILDDNIIEDPEEIENRFTQFFEKLYEKGGESSAEINSYLEQNEKKYILEEDRTELNKEITINEIKEAISRMKTGKAPGPDGLSAKYYKILEEHLAPVLKDVINNIFQGGKTPASWKEAYITLIPKTEKDKTDIKNYRPISLLNNDYKIFADIMASRLKKLLTKYIHKDQMGFLPNRHQKENVRHILNIIEYLDMRIDVPAALIFIDAEKAFDNVSWEFLLQCLGKAGIEGPYLKGIRAIYSEQQARLIINDNLTKSFKIQKGTRQGCPLSPLLFIMVLEVIANRIREAVNVKGIKIGKKEFKLKAYADDLVLSVENPVESASRVVELLEDFGRLSGFRLNRKKTKILTKNMTDQEKSQLEEKIGIEVVNKVKYLGIWLSPKNINLVEDNYSKVWQDIKKDLDTWHRLKLSWTGRMSAIKMCILPKLLFLFQNIPIIKGTSLFKNWQKILTKFIWQGKRARVKLKYLTDARERCGFAVPNIRLYYEAACICWIKEWATLRNSDLLDLEGFDIRFGWHAYLWQEKGEVHRGFSNHIIRSSLLEVWKRYKNRIEKGTPWWLSPSNIVKIKKINMAEENCTYEDILEKIDTGWRLKPYEELKDKIKEWFHFHQIHALWGEHKRLGMKEKKSWFQVEILESNDKLLSKMYKRLLEWDTKEVQVKGAMVKWEKDLGHNIDYNKWQILWTKGVKFTACVALRENLEKMVYRWYLTPAKLGKMYKTVDNTCWRCRDKVGTFFHIWWTCDVIKEFWKQIHDEMKKILKYNIPKSPEMFLLGLIGKEIKKIDQNFFQYAMAAARNQIAQKWKTPELPTVAEWQLRLYQYIELARLTRKIRQNNTSKFKDEWNKFLTYLENTQGINNLSVDVG</sequence>